<evidence type="ECO:0000313" key="8">
    <source>
        <dbReference type="Proteomes" id="UP000603474"/>
    </source>
</evidence>
<dbReference type="InterPro" id="IPR052032">
    <property type="entry name" value="ATP-dep_AA_Ligase"/>
</dbReference>
<dbReference type="InterPro" id="IPR013815">
    <property type="entry name" value="ATP_grasp_subdomain_1"/>
</dbReference>
<organism evidence="7 8">
    <name type="scientific">Catenibacterium faecis</name>
    <dbReference type="NCBI Taxonomy" id="2764323"/>
    <lineage>
        <taxon>Bacteria</taxon>
        <taxon>Bacillati</taxon>
        <taxon>Bacillota</taxon>
        <taxon>Erysipelotrichia</taxon>
        <taxon>Erysipelotrichales</taxon>
        <taxon>Coprobacillaceae</taxon>
        <taxon>Catenibacterium</taxon>
    </lineage>
</organism>
<dbReference type="PANTHER" id="PTHR43585:SF2">
    <property type="entry name" value="ATP-GRASP ENZYME FSQD"/>
    <property type="match status" value="1"/>
</dbReference>
<dbReference type="Gene3D" id="3.30.1490.20">
    <property type="entry name" value="ATP-grasp fold, A domain"/>
    <property type="match status" value="1"/>
</dbReference>
<feature type="domain" description="ATP-grasp" evidence="6">
    <location>
        <begin position="118"/>
        <end position="316"/>
    </location>
</feature>
<evidence type="ECO:0000256" key="5">
    <source>
        <dbReference type="SAM" id="MobiDB-lite"/>
    </source>
</evidence>
<dbReference type="Proteomes" id="UP000603474">
    <property type="component" value="Unassembled WGS sequence"/>
</dbReference>
<dbReference type="SUPFAM" id="SSF56059">
    <property type="entry name" value="Glutathione synthetase ATP-binding domain-like"/>
    <property type="match status" value="1"/>
</dbReference>
<dbReference type="EMBL" id="JACRWG010000048">
    <property type="protein sequence ID" value="MBC6010584.1"/>
    <property type="molecule type" value="Genomic_DNA"/>
</dbReference>
<keyword evidence="2 4" id="KW-0547">Nucleotide-binding</keyword>
<dbReference type="Pfam" id="PF02786">
    <property type="entry name" value="CPSase_L_D2"/>
    <property type="match status" value="1"/>
</dbReference>
<evidence type="ECO:0000256" key="4">
    <source>
        <dbReference type="PROSITE-ProRule" id="PRU00409"/>
    </source>
</evidence>
<feature type="compositionally biased region" description="Basic residues" evidence="5">
    <location>
        <begin position="521"/>
        <end position="539"/>
    </location>
</feature>
<dbReference type="InterPro" id="IPR011761">
    <property type="entry name" value="ATP-grasp"/>
</dbReference>
<protein>
    <submittedName>
        <fullName evidence="7">Carbamoylphosphate synthase large subunit</fullName>
    </submittedName>
</protein>
<sequence length="539" mass="62075">MNVVFISPHFPEYYHNFCSRLKDRGVNVLGVGDCPYDMISDETKNSLTEYYYVGSLENYDEVYRACAYFSSHYGKIDWIESENEYWLELEATLRRDFNVTTGPQIQDMRCMKFKSAMKEVYKSAGLKVADYIKLDTLDEALEFTKKNGYPVIVKPDNGVGATHTYKLKDDEELKDFYDHKQDYIDYILEDFVPGDVVTFEGVTDKDKNILFSTSHFMDTSIMDTVNDASDIYFHSEPVEGKPIYEIGEKVVKAFDTRSRFFHFEFIKLSEDKPGLGRKGDLVPLEVNMRAPGAFIPDMMNYAYDVDTYTIWADMMIYNTCFYEIERKYYVGYVGRRLGIDYELSDAEVADKYREYIKIEADIPQVLAQAEGNHVFIFRTKTKAKLNEITKAIIAHKKKKAAPKKAVKKTVKAVAKKVEEVKEPVKGAVKEPVKKTVKAVAKKVEEVKEPVKTVVEKNVKTVEKKKEPVKKTVKAVTKKVEETKEPVKAVVETKKEEVKAAVEDTVKVVEEKKEELKEVVKKSPRARKAVKKPRHKAKKR</sequence>
<name>A0ABR7KDD1_9FIRM</name>
<dbReference type="Gene3D" id="3.30.470.20">
    <property type="entry name" value="ATP-grasp fold, B domain"/>
    <property type="match status" value="1"/>
</dbReference>
<evidence type="ECO:0000313" key="7">
    <source>
        <dbReference type="EMBL" id="MBC6010584.1"/>
    </source>
</evidence>
<comment type="caution">
    <text evidence="7">The sequence shown here is derived from an EMBL/GenBank/DDBJ whole genome shotgun (WGS) entry which is preliminary data.</text>
</comment>
<feature type="region of interest" description="Disordered" evidence="5">
    <location>
        <begin position="516"/>
        <end position="539"/>
    </location>
</feature>
<evidence type="ECO:0000256" key="1">
    <source>
        <dbReference type="ARBA" id="ARBA00022598"/>
    </source>
</evidence>
<accession>A0ABR7KDD1</accession>
<gene>
    <name evidence="7" type="ORF">H8909_10105</name>
</gene>
<dbReference type="InterPro" id="IPR005479">
    <property type="entry name" value="CPAse_ATP-bd"/>
</dbReference>
<dbReference type="RefSeq" id="WP_187012742.1">
    <property type="nucleotide sequence ID" value="NZ_JACRWG010000048.1"/>
</dbReference>
<reference evidence="7 8" key="1">
    <citation type="submission" date="2020-08" db="EMBL/GenBank/DDBJ databases">
        <authorList>
            <person name="Liu C."/>
            <person name="Sun Q."/>
        </authorList>
    </citation>
    <scope>NUCLEOTIDE SEQUENCE [LARGE SCALE GENOMIC DNA]</scope>
    <source>
        <strain evidence="7 8">NSJ-22</strain>
    </source>
</reference>
<evidence type="ECO:0000256" key="3">
    <source>
        <dbReference type="ARBA" id="ARBA00022840"/>
    </source>
</evidence>
<dbReference type="PANTHER" id="PTHR43585">
    <property type="entry name" value="FUMIPYRROLE BIOSYNTHESIS PROTEIN C"/>
    <property type="match status" value="1"/>
</dbReference>
<keyword evidence="3 4" id="KW-0067">ATP-binding</keyword>
<evidence type="ECO:0000259" key="6">
    <source>
        <dbReference type="PROSITE" id="PS50975"/>
    </source>
</evidence>
<keyword evidence="8" id="KW-1185">Reference proteome</keyword>
<proteinExistence type="predicted"/>
<dbReference type="PROSITE" id="PS50975">
    <property type="entry name" value="ATP_GRASP"/>
    <property type="match status" value="1"/>
</dbReference>
<evidence type="ECO:0000256" key="2">
    <source>
        <dbReference type="ARBA" id="ARBA00022741"/>
    </source>
</evidence>
<keyword evidence="1" id="KW-0436">Ligase</keyword>